<name>A0A449B042_9BACT</name>
<dbReference type="InterPro" id="IPR045738">
    <property type="entry name" value="DUF6088"/>
</dbReference>
<keyword evidence="2" id="KW-1185">Reference proteome</keyword>
<organism evidence="1 2">
    <name type="scientific">Mycoplasmopsis gallopavonis</name>
    <dbReference type="NCBI Taxonomy" id="76629"/>
    <lineage>
        <taxon>Bacteria</taxon>
        <taxon>Bacillati</taxon>
        <taxon>Mycoplasmatota</taxon>
        <taxon>Mycoplasmoidales</taxon>
        <taxon>Metamycoplasmataceae</taxon>
        <taxon>Mycoplasmopsis</taxon>
    </lineage>
</organism>
<dbReference type="Pfam" id="PF19570">
    <property type="entry name" value="DUF6088"/>
    <property type="match status" value="1"/>
</dbReference>
<evidence type="ECO:0008006" key="3">
    <source>
        <dbReference type="Google" id="ProtNLM"/>
    </source>
</evidence>
<evidence type="ECO:0000313" key="1">
    <source>
        <dbReference type="EMBL" id="VEU73161.1"/>
    </source>
</evidence>
<keyword evidence="1" id="KW-0614">Plasmid</keyword>
<proteinExistence type="predicted"/>
<dbReference type="Proteomes" id="UP000289862">
    <property type="component" value="Plasmid 2"/>
</dbReference>
<dbReference type="RefSeq" id="WP_119571911.1">
    <property type="nucleotide sequence ID" value="NZ_LR215032.1"/>
</dbReference>
<protein>
    <recommendedName>
        <fullName evidence="3">Abortive infection protein AbiGI</fullName>
    </recommendedName>
</protein>
<accession>A0A449B042</accession>
<evidence type="ECO:0000313" key="2">
    <source>
        <dbReference type="Proteomes" id="UP000289862"/>
    </source>
</evidence>
<reference evidence="1 2" key="1">
    <citation type="submission" date="2019-01" db="EMBL/GenBank/DDBJ databases">
        <authorList>
            <consortium name="Pathogen Informatics"/>
        </authorList>
    </citation>
    <scope>NUCLEOTIDE SEQUENCE [LARGE SCALE GENOMIC DNA]</scope>
    <source>
        <strain evidence="1 2">NCTC10186</strain>
        <plasmid evidence="2">2</plasmid>
    </source>
</reference>
<geneLocation type="plasmid" evidence="1 2">
    <name>2</name>
</geneLocation>
<gene>
    <name evidence="1" type="ORF">NCTC10186_00649</name>
</gene>
<sequence length="200" mass="23453">MNSITNQIGEIICKNEGKIFAINDFYKFGTKNTIKSILYRLSKENKITRIADGLYVKPRYNKILKKYSYPSPHEFAEKIAEKFSWKIVPTGETALNYTNLSTQVSNEYIYVSSGGYKEYCYQNKKIIFKHTTNRNIMNYSDQLLILIQAIKRIGQKNIKEKHIKMLARFAKNIKEDLIKDTLNLPFWIYEILVQIAKLNC</sequence>
<dbReference type="OrthoDB" id="9798200at2"/>
<dbReference type="EMBL" id="LR215032">
    <property type="protein sequence ID" value="VEU73161.1"/>
    <property type="molecule type" value="Genomic_DNA"/>
</dbReference>
<dbReference type="AlphaFoldDB" id="A0A449B042"/>
<dbReference type="KEGG" id="mgal:NCTC10186_00649"/>